<dbReference type="AlphaFoldDB" id="A0A5J4VK72"/>
<feature type="non-terminal residue" evidence="1">
    <location>
        <position position="1"/>
    </location>
</feature>
<organism evidence="1 2">
    <name type="scientific">Streblomastix strix</name>
    <dbReference type="NCBI Taxonomy" id="222440"/>
    <lineage>
        <taxon>Eukaryota</taxon>
        <taxon>Metamonada</taxon>
        <taxon>Preaxostyla</taxon>
        <taxon>Oxymonadida</taxon>
        <taxon>Streblomastigidae</taxon>
        <taxon>Streblomastix</taxon>
    </lineage>
</organism>
<dbReference type="Proteomes" id="UP000324800">
    <property type="component" value="Unassembled WGS sequence"/>
</dbReference>
<dbReference type="EMBL" id="SNRW01006480">
    <property type="protein sequence ID" value="KAA6382981.1"/>
    <property type="molecule type" value="Genomic_DNA"/>
</dbReference>
<evidence type="ECO:0000313" key="2">
    <source>
        <dbReference type="Proteomes" id="UP000324800"/>
    </source>
</evidence>
<name>A0A5J4VK72_9EUKA</name>
<sequence length="1176" mass="132288">AIKSVYFFTVSYTQDDVSNVPLPLTCQTDKDIFLLFKANVADLTNYVDLTSAQTITGQKQFGIVNVPSISKQSKNDASIPLAGGGDMLVSSLVTQPQFQEVRDIATGKSKAHVFSTQGELNDRMAVQENVAKLAIGDNLYIVDKEVTDYWWDGTDLTVQETELLDMNNVITTLRAANGSSNAIIDISIDGNILISAKNKNFVDTDYEQSITVQKTFNTTIHSVGIMVQTYDNIVVCAGRGVRSIADIQSASYSKSEDDALLLFKSDKTQLIDSYTKGETNNLLNNQADNGTQLIDSYTKGETNNLLNNKVDIGFYYSKNETCARDEVYTKTENDQLISQSDVGDVDLTDYYNKTKTNELLVEKADATELSNNVTLDIAQTINANKPFNNGCRFTNIIDGMSTITSSSFVKSDADNTVVLLGAGCTKLISEFTTTIDDSNYVKKTGQNLYVFERYLRKGNVLKEVSEDDGNYLTRGYAESKYVCICQWFYQKDGINQQVLLENGSTKLLSDFTSGSVDDTNFVKKTRQATQLIEGNLIRSGSKISFENLQPFQYITKQDAKYEFVQKERQYVQEIEGKLRRKQDDEESEDSDYLKNEEIDNKYVTLGGTKTVTGAKTFTITVTAPAFVKYNGTNQQVLLADGTVKQLSKFGGVYEEDITNKINDWNMTISPFAGINPKISEFGTSSEVISPTGTQHHISYFIGNEAKDINMFTFIQRYLNNYRFNRNMGDVYFDEALLDAAGLSEFPELYAYIHEREHKPIVDGITNQIFVGPQYLQDQVKDKDDKLSIQHPLSAPITPIPIAAEVITILLNRLTQLLLLYIISMIEDFMGFVFTDFPKELWSFSKHALVIAGVYYTDYEPLKRTTSDVNSYGKINIVDDQHINSIIDGMKSMLWVQDTDQKQTEAIGDGVQPYDPNIPVSLSNYYNNNTKLVNNNIFGRLRVASIVKEGPICTFNIQAEDCSQHANNVFKIFQTIDSDLQPRLHKFFPIETSYTSFAGMIQINGNSTPDVVMNQGFGYYPMDLCDFGGRYLIDPAEQQNINNNNNNSKSISHIDSFTMQRDILSPMPIPPSGFLQYTVTEVSRDKLLALAYTPYNLDALKIYIIDDTVNKLVMFNMHLRQKGFIEIKQYVLSISEQIDPKRTLLFPFMILYDFKTEPIQDIPSAYLTVGDTDNPVR</sequence>
<reference evidence="1 2" key="1">
    <citation type="submission" date="2019-03" db="EMBL/GenBank/DDBJ databases">
        <title>Single cell metagenomics reveals metabolic interactions within the superorganism composed of flagellate Streblomastix strix and complex community of Bacteroidetes bacteria on its surface.</title>
        <authorList>
            <person name="Treitli S.C."/>
            <person name="Kolisko M."/>
            <person name="Husnik F."/>
            <person name="Keeling P."/>
            <person name="Hampl V."/>
        </authorList>
    </citation>
    <scope>NUCLEOTIDE SEQUENCE [LARGE SCALE GENOMIC DNA]</scope>
    <source>
        <strain evidence="1">ST1C</strain>
    </source>
</reference>
<protein>
    <submittedName>
        <fullName evidence="1">Uncharacterized protein</fullName>
    </submittedName>
</protein>
<gene>
    <name evidence="1" type="ORF">EZS28_021492</name>
</gene>
<proteinExistence type="predicted"/>
<evidence type="ECO:0000313" key="1">
    <source>
        <dbReference type="EMBL" id="KAA6382981.1"/>
    </source>
</evidence>
<comment type="caution">
    <text evidence="1">The sequence shown here is derived from an EMBL/GenBank/DDBJ whole genome shotgun (WGS) entry which is preliminary data.</text>
</comment>
<accession>A0A5J4VK72</accession>